<dbReference type="Proteomes" id="UP000184330">
    <property type="component" value="Unassembled WGS sequence"/>
</dbReference>
<dbReference type="PANTHER" id="PTHR37017:SF3">
    <property type="entry name" value="AB HYDROLASE-1 DOMAIN-CONTAINING PROTEIN"/>
    <property type="match status" value="1"/>
</dbReference>
<keyword evidence="3" id="KW-1185">Reference proteome</keyword>
<dbReference type="SUPFAM" id="SSF53474">
    <property type="entry name" value="alpha/beta-Hydrolases"/>
    <property type="match status" value="1"/>
</dbReference>
<dbReference type="Gene3D" id="3.40.50.1820">
    <property type="entry name" value="alpha/beta hydrolase"/>
    <property type="match status" value="1"/>
</dbReference>
<dbReference type="OrthoDB" id="408373at2759"/>
<feature type="domain" description="AB hydrolase-1" evidence="1">
    <location>
        <begin position="7"/>
        <end position="230"/>
    </location>
</feature>
<dbReference type="InterPro" id="IPR029058">
    <property type="entry name" value="AB_hydrolase_fold"/>
</dbReference>
<sequence>MPNNPSIVFVPGFWEGPTVFESVAATLRDIYGYKTEIISLPSTGQASPENPTLQDDIQAVHSFFERLVASGEDVVLVLHSASGYIGTEAIKNLTAKERMSESKTGGVVKIVFMAAGVFPIGFKTGPLPFFEYDGARLFCKDPASFLFNDLPPDVAQMWISRLECQPAWEWDGEITHGGYKDVSSVYLLCTNDQCVPLTMQRKCAELAGSETVSCDAGHMVMLSQPEMVVKVIHTAAESLRT</sequence>
<gene>
    <name evidence="2" type="ORF">PAC_04758</name>
</gene>
<dbReference type="Pfam" id="PF12697">
    <property type="entry name" value="Abhydrolase_6"/>
    <property type="match status" value="1"/>
</dbReference>
<dbReference type="AlphaFoldDB" id="A0A1L7WQ38"/>
<protein>
    <recommendedName>
        <fullName evidence="1">AB hydrolase-1 domain-containing protein</fullName>
    </recommendedName>
</protein>
<evidence type="ECO:0000313" key="2">
    <source>
        <dbReference type="EMBL" id="CZR54874.1"/>
    </source>
</evidence>
<dbReference type="PANTHER" id="PTHR37017">
    <property type="entry name" value="AB HYDROLASE-1 DOMAIN-CONTAINING PROTEIN-RELATED"/>
    <property type="match status" value="1"/>
</dbReference>
<accession>A0A1L7WQ38</accession>
<evidence type="ECO:0000313" key="3">
    <source>
        <dbReference type="Proteomes" id="UP000184330"/>
    </source>
</evidence>
<dbReference type="EMBL" id="FJOG01000005">
    <property type="protein sequence ID" value="CZR54874.1"/>
    <property type="molecule type" value="Genomic_DNA"/>
</dbReference>
<name>A0A1L7WQ38_9HELO</name>
<dbReference type="InterPro" id="IPR000073">
    <property type="entry name" value="AB_hydrolase_1"/>
</dbReference>
<reference evidence="2 3" key="1">
    <citation type="submission" date="2016-03" db="EMBL/GenBank/DDBJ databases">
        <authorList>
            <person name="Ploux O."/>
        </authorList>
    </citation>
    <scope>NUCLEOTIDE SEQUENCE [LARGE SCALE GENOMIC DNA]</scope>
    <source>
        <strain evidence="2 3">UAMH 11012</strain>
    </source>
</reference>
<organism evidence="2 3">
    <name type="scientific">Phialocephala subalpina</name>
    <dbReference type="NCBI Taxonomy" id="576137"/>
    <lineage>
        <taxon>Eukaryota</taxon>
        <taxon>Fungi</taxon>
        <taxon>Dikarya</taxon>
        <taxon>Ascomycota</taxon>
        <taxon>Pezizomycotina</taxon>
        <taxon>Leotiomycetes</taxon>
        <taxon>Helotiales</taxon>
        <taxon>Mollisiaceae</taxon>
        <taxon>Phialocephala</taxon>
        <taxon>Phialocephala fortinii species complex</taxon>
    </lineage>
</organism>
<evidence type="ECO:0000259" key="1">
    <source>
        <dbReference type="Pfam" id="PF12697"/>
    </source>
</evidence>
<proteinExistence type="predicted"/>
<dbReference type="InterPro" id="IPR052897">
    <property type="entry name" value="Sec-Metab_Biosynth_Hydrolase"/>
</dbReference>